<feature type="transmembrane region" description="Helical" evidence="9">
    <location>
        <begin position="271"/>
        <end position="289"/>
    </location>
</feature>
<dbReference type="EMBL" id="VTOX01000002">
    <property type="protein sequence ID" value="NKE65508.1"/>
    <property type="molecule type" value="Genomic_DNA"/>
</dbReference>
<gene>
    <name evidence="10" type="ORF">RAMLITH_06705</name>
</gene>
<comment type="caution">
    <text evidence="10">The sequence shown here is derived from an EMBL/GenBank/DDBJ whole genome shotgun (WGS) entry which is preliminary data.</text>
</comment>
<reference evidence="10 11" key="1">
    <citation type="journal article" date="2020" name="Nature">
        <title>Bacterial chemolithoautotrophy via manganese oxidation.</title>
        <authorList>
            <person name="Yu H."/>
            <person name="Leadbetter J.R."/>
        </authorList>
    </citation>
    <scope>NUCLEOTIDE SEQUENCE [LARGE SCALE GENOMIC DNA]</scope>
    <source>
        <strain evidence="10 11">RBP-1</strain>
    </source>
</reference>
<evidence type="ECO:0000256" key="3">
    <source>
        <dbReference type="ARBA" id="ARBA00022475"/>
    </source>
</evidence>
<dbReference type="InterPro" id="IPR052157">
    <property type="entry name" value="BCAA_transport_permease"/>
</dbReference>
<keyword evidence="7 9" id="KW-0472">Membrane</keyword>
<dbReference type="PANTHER" id="PTHR11795:SF445">
    <property type="entry name" value="AMINO ACID ABC TRANSPORTER PERMEASE PROTEIN"/>
    <property type="match status" value="1"/>
</dbReference>
<keyword evidence="3" id="KW-1003">Cell membrane</keyword>
<accession>A0A7X6DED6</accession>
<keyword evidence="2" id="KW-0813">Transport</keyword>
<evidence type="ECO:0000313" key="11">
    <source>
        <dbReference type="Proteomes" id="UP000521868"/>
    </source>
</evidence>
<name>A0A7X6DED6_9BURK</name>
<dbReference type="CDD" id="cd06582">
    <property type="entry name" value="TM_PBP1_LivH_like"/>
    <property type="match status" value="1"/>
</dbReference>
<dbReference type="RefSeq" id="WP_168106626.1">
    <property type="nucleotide sequence ID" value="NZ_VTOX01000002.1"/>
</dbReference>
<keyword evidence="6 9" id="KW-1133">Transmembrane helix</keyword>
<evidence type="ECO:0000256" key="8">
    <source>
        <dbReference type="ARBA" id="ARBA00037998"/>
    </source>
</evidence>
<dbReference type="GO" id="GO:0022857">
    <property type="term" value="F:transmembrane transporter activity"/>
    <property type="evidence" value="ECO:0007669"/>
    <property type="project" value="InterPro"/>
</dbReference>
<dbReference type="Pfam" id="PF02653">
    <property type="entry name" value="BPD_transp_2"/>
    <property type="match status" value="1"/>
</dbReference>
<keyword evidence="11" id="KW-1185">Reference proteome</keyword>
<comment type="similarity">
    <text evidence="8">Belongs to the binding-protein-dependent transport system permease family. LivHM subfamily.</text>
</comment>
<evidence type="ECO:0000256" key="5">
    <source>
        <dbReference type="ARBA" id="ARBA00022970"/>
    </source>
</evidence>
<feature type="transmembrane region" description="Helical" evidence="9">
    <location>
        <begin position="6"/>
        <end position="26"/>
    </location>
</feature>
<dbReference type="AlphaFoldDB" id="A0A7X6DED6"/>
<evidence type="ECO:0000256" key="9">
    <source>
        <dbReference type="SAM" id="Phobius"/>
    </source>
</evidence>
<feature type="transmembrane region" description="Helical" evidence="9">
    <location>
        <begin position="197"/>
        <end position="217"/>
    </location>
</feature>
<evidence type="ECO:0000256" key="2">
    <source>
        <dbReference type="ARBA" id="ARBA00022448"/>
    </source>
</evidence>
<dbReference type="InterPro" id="IPR001851">
    <property type="entry name" value="ABC_transp_permease"/>
</dbReference>
<organism evidence="10 11">
    <name type="scientific">Ramlibacter lithotrophicus</name>
    <dbReference type="NCBI Taxonomy" id="2606681"/>
    <lineage>
        <taxon>Bacteria</taxon>
        <taxon>Pseudomonadati</taxon>
        <taxon>Pseudomonadota</taxon>
        <taxon>Betaproteobacteria</taxon>
        <taxon>Burkholderiales</taxon>
        <taxon>Comamonadaceae</taxon>
        <taxon>Ramlibacter</taxon>
    </lineage>
</organism>
<evidence type="ECO:0000313" key="10">
    <source>
        <dbReference type="EMBL" id="NKE65508.1"/>
    </source>
</evidence>
<comment type="subcellular location">
    <subcellularLocation>
        <location evidence="1">Cell membrane</location>
        <topology evidence="1">Multi-pass membrane protein</topology>
    </subcellularLocation>
</comment>
<feature type="transmembrane region" description="Helical" evidence="9">
    <location>
        <begin position="58"/>
        <end position="78"/>
    </location>
</feature>
<dbReference type="GO" id="GO:0005886">
    <property type="term" value="C:plasma membrane"/>
    <property type="evidence" value="ECO:0007669"/>
    <property type="project" value="UniProtKB-SubCell"/>
</dbReference>
<dbReference type="PANTHER" id="PTHR11795">
    <property type="entry name" value="BRANCHED-CHAIN AMINO ACID TRANSPORT SYSTEM PERMEASE PROTEIN LIVH"/>
    <property type="match status" value="1"/>
</dbReference>
<proteinExistence type="inferred from homology"/>
<feature type="transmembrane region" description="Helical" evidence="9">
    <location>
        <begin position="232"/>
        <end position="259"/>
    </location>
</feature>
<keyword evidence="4 9" id="KW-0812">Transmembrane</keyword>
<evidence type="ECO:0000256" key="6">
    <source>
        <dbReference type="ARBA" id="ARBA00022989"/>
    </source>
</evidence>
<sequence length="296" mass="31420">MLALDLLANGLIYGCFYALMAVGLAMIFGVLKIVNFAHGEFFMIGAYTYVLVSLKLGVSPWIALPGAALAGALLGWAVERLLMRPLYAGYASWGFMKDEYAVVVTFGLSLLLINLVDKAVGPYSFRGEPLIDVSRFALGPIMLTGQKAIAAVVAVLVMVALALFIKRSVWGKQIQAVAQNRLGASLAGIDATRTTSLIFIISGMLAALSGALLAPLINPSPDIGAFPAVKSYVIVVLGGMGSMWGAMLAALILGVSEAFFSVYISYDYRDAFGLIILVLVLLLRPQGLFGEKGRTV</sequence>
<evidence type="ECO:0000256" key="1">
    <source>
        <dbReference type="ARBA" id="ARBA00004651"/>
    </source>
</evidence>
<evidence type="ECO:0000256" key="4">
    <source>
        <dbReference type="ARBA" id="ARBA00022692"/>
    </source>
</evidence>
<feature type="transmembrane region" description="Helical" evidence="9">
    <location>
        <begin position="148"/>
        <end position="165"/>
    </location>
</feature>
<dbReference type="GO" id="GO:0006865">
    <property type="term" value="P:amino acid transport"/>
    <property type="evidence" value="ECO:0007669"/>
    <property type="project" value="UniProtKB-KW"/>
</dbReference>
<protein>
    <submittedName>
        <fullName evidence="10">Branched-chain amino acid ABC transporter permease</fullName>
    </submittedName>
</protein>
<keyword evidence="5" id="KW-0029">Amino-acid transport</keyword>
<feature type="transmembrane region" description="Helical" evidence="9">
    <location>
        <begin position="99"/>
        <end position="116"/>
    </location>
</feature>
<dbReference type="Proteomes" id="UP000521868">
    <property type="component" value="Unassembled WGS sequence"/>
</dbReference>
<evidence type="ECO:0000256" key="7">
    <source>
        <dbReference type="ARBA" id="ARBA00023136"/>
    </source>
</evidence>